<dbReference type="Gene3D" id="3.30.300.30">
    <property type="match status" value="1"/>
</dbReference>
<dbReference type="eggNOG" id="COG0318">
    <property type="taxonomic scope" value="Bacteria"/>
</dbReference>
<evidence type="ECO:0000256" key="2">
    <source>
        <dbReference type="ARBA" id="ARBA00022598"/>
    </source>
</evidence>
<dbReference type="InterPro" id="IPR000873">
    <property type="entry name" value="AMP-dep_synth/lig_dom"/>
</dbReference>
<dbReference type="EMBL" id="CP003360">
    <property type="protein sequence ID" value="AFM27521.1"/>
    <property type="molecule type" value="Genomic_DNA"/>
</dbReference>
<dbReference type="AlphaFoldDB" id="I4CD80"/>
<evidence type="ECO:0000259" key="5">
    <source>
        <dbReference type="Pfam" id="PF13193"/>
    </source>
</evidence>
<protein>
    <submittedName>
        <fullName evidence="6">Acyl-CoA synthetase (AMP-forming)/AMP-acid ligase II</fullName>
    </submittedName>
</protein>
<dbReference type="Pfam" id="PF13193">
    <property type="entry name" value="AMP-binding_C"/>
    <property type="match status" value="1"/>
</dbReference>
<keyword evidence="3" id="KW-1133">Transmembrane helix</keyword>
<dbReference type="Gene3D" id="3.40.50.12780">
    <property type="entry name" value="N-terminal domain of ligase-like"/>
    <property type="match status" value="1"/>
</dbReference>
<dbReference type="HOGENOM" id="CLU_000022_59_10_7"/>
<dbReference type="InterPro" id="IPR020845">
    <property type="entry name" value="AMP-binding_CS"/>
</dbReference>
<dbReference type="SUPFAM" id="SSF56801">
    <property type="entry name" value="Acetyl-CoA synthetase-like"/>
    <property type="match status" value="1"/>
</dbReference>
<dbReference type="InterPro" id="IPR042099">
    <property type="entry name" value="ANL_N_sf"/>
</dbReference>
<organism evidence="6 7">
    <name type="scientific">Desulfomonile tiedjei (strain ATCC 49306 / DSM 6799 / DCB-1)</name>
    <dbReference type="NCBI Taxonomy" id="706587"/>
    <lineage>
        <taxon>Bacteria</taxon>
        <taxon>Pseudomonadati</taxon>
        <taxon>Thermodesulfobacteriota</taxon>
        <taxon>Desulfomonilia</taxon>
        <taxon>Desulfomonilales</taxon>
        <taxon>Desulfomonilaceae</taxon>
        <taxon>Desulfomonile</taxon>
    </lineage>
</organism>
<feature type="domain" description="AMP-binding enzyme C-terminal" evidence="5">
    <location>
        <begin position="430"/>
        <end position="507"/>
    </location>
</feature>
<reference evidence="7" key="1">
    <citation type="submission" date="2012-06" db="EMBL/GenBank/DDBJ databases">
        <title>Complete sequence of chromosome of Desulfomonile tiedjei DSM 6799.</title>
        <authorList>
            <person name="Lucas S."/>
            <person name="Copeland A."/>
            <person name="Lapidus A."/>
            <person name="Glavina del Rio T."/>
            <person name="Dalin E."/>
            <person name="Tice H."/>
            <person name="Bruce D."/>
            <person name="Goodwin L."/>
            <person name="Pitluck S."/>
            <person name="Peters L."/>
            <person name="Ovchinnikova G."/>
            <person name="Zeytun A."/>
            <person name="Lu M."/>
            <person name="Kyrpides N."/>
            <person name="Mavromatis K."/>
            <person name="Ivanova N."/>
            <person name="Brettin T."/>
            <person name="Detter J.C."/>
            <person name="Han C."/>
            <person name="Larimer F."/>
            <person name="Land M."/>
            <person name="Hauser L."/>
            <person name="Markowitz V."/>
            <person name="Cheng J.-F."/>
            <person name="Hugenholtz P."/>
            <person name="Woyke T."/>
            <person name="Wu D."/>
            <person name="Spring S."/>
            <person name="Schroeder M."/>
            <person name="Brambilla E."/>
            <person name="Klenk H.-P."/>
            <person name="Eisen J.A."/>
        </authorList>
    </citation>
    <scope>NUCLEOTIDE SEQUENCE [LARGE SCALE GENOMIC DNA]</scope>
    <source>
        <strain evidence="7">ATCC 49306 / DSM 6799 / DCB-1</strain>
    </source>
</reference>
<feature type="transmembrane region" description="Helical" evidence="3">
    <location>
        <begin position="67"/>
        <end position="88"/>
    </location>
</feature>
<keyword evidence="2 6" id="KW-0436">Ligase</keyword>
<dbReference type="InterPro" id="IPR045851">
    <property type="entry name" value="AMP-bd_C_sf"/>
</dbReference>
<dbReference type="PROSITE" id="PS00455">
    <property type="entry name" value="AMP_BINDING"/>
    <property type="match status" value="1"/>
</dbReference>
<dbReference type="Pfam" id="PF00501">
    <property type="entry name" value="AMP-binding"/>
    <property type="match status" value="1"/>
</dbReference>
<dbReference type="KEGG" id="dti:Desti_4907"/>
<dbReference type="InterPro" id="IPR025110">
    <property type="entry name" value="AMP-bd_C"/>
</dbReference>
<dbReference type="STRING" id="706587.Desti_4907"/>
<name>I4CD80_DESTA</name>
<dbReference type="RefSeq" id="WP_014812627.1">
    <property type="nucleotide sequence ID" value="NC_018025.1"/>
</dbReference>
<dbReference type="FunFam" id="3.30.300.30:FF:000008">
    <property type="entry name" value="2,3-dihydroxybenzoate-AMP ligase"/>
    <property type="match status" value="1"/>
</dbReference>
<dbReference type="GO" id="GO:0016878">
    <property type="term" value="F:acid-thiol ligase activity"/>
    <property type="evidence" value="ECO:0007669"/>
    <property type="project" value="UniProtKB-ARBA"/>
</dbReference>
<accession>I4CD80</accession>
<keyword evidence="7" id="KW-1185">Reference proteome</keyword>
<feature type="domain" description="AMP-dependent synthetase/ligase" evidence="4">
    <location>
        <begin position="9"/>
        <end position="376"/>
    </location>
</feature>
<gene>
    <name evidence="6" type="ordered locus">Desti_4907</name>
</gene>
<evidence type="ECO:0000313" key="7">
    <source>
        <dbReference type="Proteomes" id="UP000006055"/>
    </source>
</evidence>
<evidence type="ECO:0000256" key="3">
    <source>
        <dbReference type="SAM" id="Phobius"/>
    </source>
</evidence>
<dbReference type="PANTHER" id="PTHR43767:SF1">
    <property type="entry name" value="NONRIBOSOMAL PEPTIDE SYNTHASE PES1 (EUROFUNG)-RELATED"/>
    <property type="match status" value="1"/>
</dbReference>
<evidence type="ECO:0000256" key="1">
    <source>
        <dbReference type="ARBA" id="ARBA00006432"/>
    </source>
</evidence>
<feature type="transmembrane region" description="Helical" evidence="3">
    <location>
        <begin position="220"/>
        <end position="243"/>
    </location>
</feature>
<keyword evidence="3" id="KW-0812">Transmembrane</keyword>
<dbReference type="PATRIC" id="fig|706587.4.peg.5558"/>
<sequence length="528" mass="58731">MNLSQECIEKNARRIPTRPAIIDGHSGVIYTYAELNEKVNSMANALRSLGIDKGDRVALYMRNVPEFIVAFLAIAKVGAISVPFNIMLKKMEIEYILNHSQARILFGMTEETDQNVMPIWDNLPSLEKIISVHGVAGGGTHPKVLEYENLISSNGTEFAAMDMDENDGLCLLYTSGTTGKPKGALSTHGSWLAQASMNASHVVPMTEEDRILTGAPYFHVYVVFTVLPTLYAGAAVVTLQRFFPKQTLELITKYQGTHFMGTPTMWAYLIEEYLKNSQQYDISSFWFGQCAGSLLPSDLAKQIQEVFGIGLVECYGSTETSSTVTHTRFNHFIPGTPGWAAPGWKIKIVDDDGKELPEGEIGELCCKGPGIIKEYWNDPEMTANKIRDGWWKSGDLGYVRGKDHADSLLFIVDRKDDMLVCGGYNIYPSEVESYLSQHPKVLQAIVIGVPDRVKGEIPKAFIVLSPGQTAGEEEIIQWAKGNMAAYKAPRQVEFTTIDELPKTATGKILKRELKRLEVEKFNRLREAV</sequence>
<proteinExistence type="inferred from homology"/>
<dbReference type="InterPro" id="IPR050237">
    <property type="entry name" value="ATP-dep_AMP-bd_enzyme"/>
</dbReference>
<evidence type="ECO:0000313" key="6">
    <source>
        <dbReference type="EMBL" id="AFM27521.1"/>
    </source>
</evidence>
<comment type="similarity">
    <text evidence="1">Belongs to the ATP-dependent AMP-binding enzyme family.</text>
</comment>
<keyword evidence="3" id="KW-0472">Membrane</keyword>
<evidence type="ECO:0000259" key="4">
    <source>
        <dbReference type="Pfam" id="PF00501"/>
    </source>
</evidence>
<dbReference type="PANTHER" id="PTHR43767">
    <property type="entry name" value="LONG-CHAIN-FATTY-ACID--COA LIGASE"/>
    <property type="match status" value="1"/>
</dbReference>
<dbReference type="Proteomes" id="UP000006055">
    <property type="component" value="Chromosome"/>
</dbReference>